<keyword evidence="3" id="KW-1185">Reference proteome</keyword>
<protein>
    <recommendedName>
        <fullName evidence="4">Peptidase A2 domain-containing protein</fullName>
    </recommendedName>
</protein>
<dbReference type="AlphaFoldDB" id="A0A2R8B616"/>
<keyword evidence="1" id="KW-0472">Membrane</keyword>
<dbReference type="SUPFAM" id="SSF50630">
    <property type="entry name" value="Acid proteases"/>
    <property type="match status" value="1"/>
</dbReference>
<dbReference type="Proteomes" id="UP000244924">
    <property type="component" value="Unassembled WGS sequence"/>
</dbReference>
<dbReference type="PROSITE" id="PS00141">
    <property type="entry name" value="ASP_PROTEASE"/>
    <property type="match status" value="1"/>
</dbReference>
<dbReference type="EMBL" id="OMOQ01000001">
    <property type="protein sequence ID" value="SPH18049.1"/>
    <property type="molecule type" value="Genomic_DNA"/>
</dbReference>
<name>A0A2R8B616_9RHOB</name>
<feature type="transmembrane region" description="Helical" evidence="1">
    <location>
        <begin position="37"/>
        <end position="56"/>
    </location>
</feature>
<keyword evidence="1" id="KW-0812">Transmembrane</keyword>
<organism evidence="2 3">
    <name type="scientific">Albidovulum aquaemixtae</name>
    <dbReference type="NCBI Taxonomy" id="1542388"/>
    <lineage>
        <taxon>Bacteria</taxon>
        <taxon>Pseudomonadati</taxon>
        <taxon>Pseudomonadota</taxon>
        <taxon>Alphaproteobacteria</taxon>
        <taxon>Rhodobacterales</taxon>
        <taxon>Paracoccaceae</taxon>
        <taxon>Albidovulum</taxon>
    </lineage>
</organism>
<dbReference type="NCBIfam" id="TIGR02281">
    <property type="entry name" value="clan_AA_DTGA"/>
    <property type="match status" value="1"/>
</dbReference>
<dbReference type="RefSeq" id="WP_108852429.1">
    <property type="nucleotide sequence ID" value="NZ_OMOQ01000001.1"/>
</dbReference>
<evidence type="ECO:0000313" key="2">
    <source>
        <dbReference type="EMBL" id="SPH18049.1"/>
    </source>
</evidence>
<dbReference type="Gene3D" id="2.40.70.10">
    <property type="entry name" value="Acid Proteases"/>
    <property type="match status" value="1"/>
</dbReference>
<dbReference type="CDD" id="cd05483">
    <property type="entry name" value="retropepsin_like_bacteria"/>
    <property type="match status" value="1"/>
</dbReference>
<sequence length="191" mass="20498">MAEGDVARLIYLGLLGAVIAGYFLMQNRKQLGKTAQQAAVWGLIFLGAIAVAGLWGDIQRSAIPQEAVLRGDQIEVPVAEDGHFYVTAEINGARVLFVVDTGASDIVLSQRDAERAGLDPETLNYFGTAMTANGRVETAPVRLETFTLAGITDTNLPAVVNGGALDTSLLGMSYLARHEVTLTRDRLILRR</sequence>
<dbReference type="OrthoDB" id="7595324at2"/>
<evidence type="ECO:0000256" key="1">
    <source>
        <dbReference type="SAM" id="Phobius"/>
    </source>
</evidence>
<keyword evidence="1" id="KW-1133">Transmembrane helix</keyword>
<dbReference type="GO" id="GO:0006508">
    <property type="term" value="P:proteolysis"/>
    <property type="evidence" value="ECO:0007669"/>
    <property type="project" value="InterPro"/>
</dbReference>
<dbReference type="InterPro" id="IPR034122">
    <property type="entry name" value="Retropepsin-like_bacterial"/>
</dbReference>
<dbReference type="InterPro" id="IPR001969">
    <property type="entry name" value="Aspartic_peptidase_AS"/>
</dbReference>
<dbReference type="InterPro" id="IPR011969">
    <property type="entry name" value="Clan_AA_Asp_peptidase_C"/>
</dbReference>
<dbReference type="GO" id="GO:0004190">
    <property type="term" value="F:aspartic-type endopeptidase activity"/>
    <property type="evidence" value="ECO:0007669"/>
    <property type="project" value="InterPro"/>
</dbReference>
<dbReference type="InterPro" id="IPR021109">
    <property type="entry name" value="Peptidase_aspartic_dom_sf"/>
</dbReference>
<feature type="transmembrane region" description="Helical" evidence="1">
    <location>
        <begin position="6"/>
        <end position="25"/>
    </location>
</feature>
<evidence type="ECO:0008006" key="4">
    <source>
        <dbReference type="Google" id="ProtNLM"/>
    </source>
</evidence>
<evidence type="ECO:0000313" key="3">
    <source>
        <dbReference type="Proteomes" id="UP000244924"/>
    </source>
</evidence>
<proteinExistence type="predicted"/>
<reference evidence="2 3" key="1">
    <citation type="submission" date="2018-03" db="EMBL/GenBank/DDBJ databases">
        <authorList>
            <person name="Keele B.F."/>
        </authorList>
    </citation>
    <scope>NUCLEOTIDE SEQUENCE [LARGE SCALE GENOMIC DNA]</scope>
    <source>
        <strain evidence="2 3">CECT 8626</strain>
    </source>
</reference>
<dbReference type="Pfam" id="PF13975">
    <property type="entry name" value="gag-asp_proteas"/>
    <property type="match status" value="1"/>
</dbReference>
<gene>
    <name evidence="2" type="ORF">DEA8626_01579</name>
</gene>
<accession>A0A2R8B616</accession>